<dbReference type="EC" id="2.4.-.-" evidence="4"/>
<name>A0A9Q2W4L3_9MICO</name>
<evidence type="ECO:0000259" key="3">
    <source>
        <dbReference type="Pfam" id="PF13439"/>
    </source>
</evidence>
<dbReference type="PANTHER" id="PTHR45871">
    <property type="entry name" value="N-ACETYLGLUCOSAMINYL-PHOSPHATIDYLINOSITOL BIOSYNTHETIC PROTEIN"/>
    <property type="match status" value="1"/>
</dbReference>
<dbReference type="Proteomes" id="UP000709437">
    <property type="component" value="Unassembled WGS sequence"/>
</dbReference>
<evidence type="ECO:0000313" key="5">
    <source>
        <dbReference type="Proteomes" id="UP000709437"/>
    </source>
</evidence>
<dbReference type="InterPro" id="IPR028098">
    <property type="entry name" value="Glyco_trans_4-like_N"/>
</dbReference>
<comment type="caution">
    <text evidence="4">The sequence shown here is derived from an EMBL/GenBank/DDBJ whole genome shotgun (WGS) entry which is preliminary data.</text>
</comment>
<protein>
    <submittedName>
        <fullName evidence="4">Glycosyltransferase</fullName>
        <ecNumber evidence="4">2.4.-.-</ecNumber>
    </submittedName>
</protein>
<dbReference type="Pfam" id="PF13692">
    <property type="entry name" value="Glyco_trans_1_4"/>
    <property type="match status" value="1"/>
</dbReference>
<feature type="domain" description="Glycosyltransferase subfamily 4-like N-terminal" evidence="3">
    <location>
        <begin position="27"/>
        <end position="210"/>
    </location>
</feature>
<dbReference type="GO" id="GO:0017176">
    <property type="term" value="F:phosphatidylinositol N-acetylglucosaminyltransferase activity"/>
    <property type="evidence" value="ECO:0007669"/>
    <property type="project" value="TreeGrafter"/>
</dbReference>
<keyword evidence="1 4" id="KW-0328">Glycosyltransferase</keyword>
<evidence type="ECO:0000256" key="1">
    <source>
        <dbReference type="ARBA" id="ARBA00022676"/>
    </source>
</evidence>
<sequence>MAAAKVTVLLVSDFPLSAMRGERAALVQQAKAFAASGHVVWVATPPTSDTADLRKSGVRLLEVEPSISIPGADLPVVRNSVRVRRHLGTVMLEERIGLVVTHSDFGLAAAALTTARSLGLPTIHTVHGSAPIRGRTAAAFAPLARRAHRVVTGLRTGRHRVGGHPMEDARRRMAVAVSAAADVVVTSTTRQAGVLRAAGLDEVHVVPNAIGNRTVTPPPPPELGPLRLVWASRFTPDKRLDVLFNAIRLVEIRLGAHAVRVDVAGGTVPPTRTPVSVRVHGRLSLQGVHDLLLCGHAAVICSLEHDGQPMTALEAFRDHRPVIVSDIRLASEFGSAAVLTDDETAFGLATTIIELASDRDLLRPHTDAAIAHARLATAERHTEQVLGLVAGRCGP</sequence>
<proteinExistence type="predicted"/>
<reference evidence="4" key="1">
    <citation type="submission" date="2021-05" db="EMBL/GenBank/DDBJ databases">
        <title>Whole genome sequence of Curtobacterium flaccumfaciens pv. flaccumfaciens strain CFBP 3417.</title>
        <authorList>
            <person name="Osdaghi E."/>
            <person name="Taghouti G."/>
            <person name="Portier P."/>
            <person name="Fazliarab A."/>
            <person name="Taghavi S.M."/>
            <person name="Briand M."/>
            <person name="Le-Saux M."/>
            <person name="Jacques M.-A."/>
        </authorList>
    </citation>
    <scope>NUCLEOTIDE SEQUENCE</scope>
    <source>
        <strain evidence="4">CFBP 3417</strain>
    </source>
</reference>
<dbReference type="Gene3D" id="3.40.50.2000">
    <property type="entry name" value="Glycogen Phosphorylase B"/>
    <property type="match status" value="2"/>
</dbReference>
<keyword evidence="2 4" id="KW-0808">Transferase</keyword>
<dbReference type="GO" id="GO:0006506">
    <property type="term" value="P:GPI anchor biosynthetic process"/>
    <property type="evidence" value="ECO:0007669"/>
    <property type="project" value="TreeGrafter"/>
</dbReference>
<dbReference type="Pfam" id="PF13439">
    <property type="entry name" value="Glyco_transf_4"/>
    <property type="match status" value="1"/>
</dbReference>
<dbReference type="RefSeq" id="WP_214532313.1">
    <property type="nucleotide sequence ID" value="NZ_JAHEWX010000002.1"/>
</dbReference>
<dbReference type="SUPFAM" id="SSF53756">
    <property type="entry name" value="UDP-Glycosyltransferase/glycogen phosphorylase"/>
    <property type="match status" value="1"/>
</dbReference>
<evidence type="ECO:0000256" key="2">
    <source>
        <dbReference type="ARBA" id="ARBA00022679"/>
    </source>
</evidence>
<dbReference type="PANTHER" id="PTHR45871:SF1">
    <property type="entry name" value="PHOSPHATIDYLINOSITOL N-ACETYLGLUCOSAMINYLTRANSFERASE SUBUNIT A"/>
    <property type="match status" value="1"/>
</dbReference>
<organism evidence="4 5">
    <name type="scientific">Curtobacterium flaccumfaciens pv. flaccumfaciens</name>
    <dbReference type="NCBI Taxonomy" id="138532"/>
    <lineage>
        <taxon>Bacteria</taxon>
        <taxon>Bacillati</taxon>
        <taxon>Actinomycetota</taxon>
        <taxon>Actinomycetes</taxon>
        <taxon>Micrococcales</taxon>
        <taxon>Microbacteriaceae</taxon>
        <taxon>Curtobacterium</taxon>
    </lineage>
</organism>
<accession>A0A9Q2W4L3</accession>
<gene>
    <name evidence="4" type="ORF">KK103_02960</name>
</gene>
<dbReference type="GO" id="GO:0016020">
    <property type="term" value="C:membrane"/>
    <property type="evidence" value="ECO:0007669"/>
    <property type="project" value="GOC"/>
</dbReference>
<evidence type="ECO:0000313" key="4">
    <source>
        <dbReference type="EMBL" id="MBT1540708.1"/>
    </source>
</evidence>
<dbReference type="AlphaFoldDB" id="A0A9Q2W4L3"/>
<dbReference type="EMBL" id="JAHEWX010000002">
    <property type="protein sequence ID" value="MBT1540708.1"/>
    <property type="molecule type" value="Genomic_DNA"/>
</dbReference>